<dbReference type="GeneID" id="85195826"/>
<name>A0AA96V162_9EURY</name>
<reference evidence="1 2" key="1">
    <citation type="submission" date="2023-07" db="EMBL/GenBank/DDBJ databases">
        <title>Closed genoem sequence of Methanomicrococcus sp. Hf6.</title>
        <authorList>
            <person name="Poehlein A."/>
            <person name="Protasov E."/>
            <person name="Platt K."/>
            <person name="Reeh H."/>
            <person name="Daniel R."/>
            <person name="Brune A."/>
        </authorList>
    </citation>
    <scope>NUCLEOTIDE SEQUENCE [LARGE SCALE GENOMIC DNA]</scope>
    <source>
        <strain evidence="1 2">Hf6</strain>
    </source>
</reference>
<dbReference type="Proteomes" id="UP001302978">
    <property type="component" value="Chromosome"/>
</dbReference>
<accession>A0AA96V162</accession>
<gene>
    <name evidence="1" type="ORF">MmiHf6_12470</name>
</gene>
<dbReference type="KEGG" id="mehf:MmiHf6_12470"/>
<dbReference type="AlphaFoldDB" id="A0AA96V162"/>
<dbReference type="EMBL" id="CP131059">
    <property type="protein sequence ID" value="WNY23923.1"/>
    <property type="molecule type" value="Genomic_DNA"/>
</dbReference>
<evidence type="ECO:0000313" key="2">
    <source>
        <dbReference type="Proteomes" id="UP001302978"/>
    </source>
</evidence>
<evidence type="ECO:0000313" key="1">
    <source>
        <dbReference type="EMBL" id="WNY23923.1"/>
    </source>
</evidence>
<dbReference type="RefSeq" id="WP_316557092.1">
    <property type="nucleotide sequence ID" value="NZ_CP131059.1"/>
</dbReference>
<organism evidence="1 2">
    <name type="scientific">Methanimicrococcus hongohii</name>
    <dbReference type="NCBI Taxonomy" id="3028295"/>
    <lineage>
        <taxon>Archaea</taxon>
        <taxon>Methanobacteriati</taxon>
        <taxon>Methanobacteriota</taxon>
        <taxon>Stenosarchaea group</taxon>
        <taxon>Methanomicrobia</taxon>
        <taxon>Methanosarcinales</taxon>
        <taxon>Methanosarcinaceae</taxon>
        <taxon>Methanimicrococcus</taxon>
    </lineage>
</organism>
<protein>
    <submittedName>
        <fullName evidence="1">Uncharacterized protein</fullName>
    </submittedName>
</protein>
<keyword evidence="2" id="KW-1185">Reference proteome</keyword>
<proteinExistence type="predicted"/>
<sequence>MEFNQWISDVNEKYGLDDNDWEDVKNTTVLTFRMDDSGKVSSTYNGLRVYRHYDSEKIILPGETWICSLILNQTYTYFARGLQRIDSSFMFELKKDQKDAIAAGIWEKHKNTIEPLLEEKYKDILSKNIAQAVTDTRKEYETVVKELHEAVHILEQKDAENKNIITSLHEKLNASETEKKSNSNNGLIPNNGLTPNSGLIPNMPFYAPPQIAVSVRRDGPDSISSELFNKSRYFVHLSADQRIIAVKPHDEGNVVCMNNTIVLAGLSLLSSYSGPQEMVSEYNHIFGGIQIYL</sequence>